<evidence type="ECO:0000259" key="1">
    <source>
        <dbReference type="PROSITE" id="PS51186"/>
    </source>
</evidence>
<reference evidence="3" key="2">
    <citation type="submission" date="2016-04" db="EMBL/GenBank/DDBJ databases">
        <title>Planomonospora sphaerica JCM9374 whole genome shotgun sequence.</title>
        <authorList>
            <person name="Suzuki T."/>
            <person name="Dohra H."/>
            <person name="Kodani S."/>
        </authorList>
    </citation>
    <scope>NUCLEOTIDE SEQUENCE [LARGE SCALE GENOMIC DNA]</scope>
    <source>
        <strain evidence="3">JCM 9374</strain>
    </source>
</reference>
<evidence type="ECO:0000313" key="3">
    <source>
        <dbReference type="Proteomes" id="UP000077701"/>
    </source>
</evidence>
<comment type="caution">
    <text evidence="2">The sequence shown here is derived from an EMBL/GenBank/DDBJ whole genome shotgun (WGS) entry which is preliminary data.</text>
</comment>
<gene>
    <name evidence="2" type="ORF">PS9374_04641</name>
</gene>
<organism evidence="2 3">
    <name type="scientific">Planomonospora sphaerica</name>
    <dbReference type="NCBI Taxonomy" id="161355"/>
    <lineage>
        <taxon>Bacteria</taxon>
        <taxon>Bacillati</taxon>
        <taxon>Actinomycetota</taxon>
        <taxon>Actinomycetes</taxon>
        <taxon>Streptosporangiales</taxon>
        <taxon>Streptosporangiaceae</taxon>
        <taxon>Planomonospora</taxon>
    </lineage>
</organism>
<dbReference type="Proteomes" id="UP000077701">
    <property type="component" value="Unassembled WGS sequence"/>
</dbReference>
<sequence length="182" mass="19876">MPYGFGSALVACAAADEPVCGLAYTCPPVRLIDQYAELGRRGQRDLASALTELELLAVAEHTRRSGVGTRLLAAVEERVSRDGGRLLFAKIRADDRPVLGWYRRRGYRLAADREPVVIDVADAMISFDDGGDDYRLAVKSLDAARQVRRIVAPGGTYLTIMASSPVIPSRPSSAMSYRYGKR</sequence>
<evidence type="ECO:0000313" key="2">
    <source>
        <dbReference type="EMBL" id="GAT68976.1"/>
    </source>
</evidence>
<reference evidence="2 3" key="1">
    <citation type="journal article" date="2016" name="Genome Announc.">
        <title>Draft Genome Sequence of Planomonospora sphaerica JCM9374, a Rare Actinomycete.</title>
        <authorList>
            <person name="Dohra H."/>
            <person name="Suzuki T."/>
            <person name="Inoue Y."/>
            <person name="Kodani S."/>
        </authorList>
    </citation>
    <scope>NUCLEOTIDE SEQUENCE [LARGE SCALE GENOMIC DNA]</scope>
    <source>
        <strain evidence="2 3">JCM 9374</strain>
    </source>
</reference>
<dbReference type="STRING" id="161355.PS9374_04641"/>
<dbReference type="SUPFAM" id="SSF55729">
    <property type="entry name" value="Acyl-CoA N-acyltransferases (Nat)"/>
    <property type="match status" value="1"/>
</dbReference>
<feature type="domain" description="N-acetyltransferase" evidence="1">
    <location>
        <begin position="1"/>
        <end position="129"/>
    </location>
</feature>
<accession>A0A171DJG3</accession>
<dbReference type="InterPro" id="IPR000182">
    <property type="entry name" value="GNAT_dom"/>
</dbReference>
<dbReference type="Gene3D" id="3.40.630.30">
    <property type="match status" value="1"/>
</dbReference>
<dbReference type="EMBL" id="BDCX01000011">
    <property type="protein sequence ID" value="GAT68976.1"/>
    <property type="molecule type" value="Genomic_DNA"/>
</dbReference>
<dbReference type="InterPro" id="IPR016181">
    <property type="entry name" value="Acyl_CoA_acyltransferase"/>
</dbReference>
<dbReference type="PROSITE" id="PS51186">
    <property type="entry name" value="GNAT"/>
    <property type="match status" value="1"/>
</dbReference>
<proteinExistence type="predicted"/>
<protein>
    <submittedName>
        <fullName evidence="2">GCN5-like N-acetyltransferase</fullName>
    </submittedName>
</protein>
<keyword evidence="3" id="KW-1185">Reference proteome</keyword>
<dbReference type="GO" id="GO:0016747">
    <property type="term" value="F:acyltransferase activity, transferring groups other than amino-acyl groups"/>
    <property type="evidence" value="ECO:0007669"/>
    <property type="project" value="InterPro"/>
</dbReference>
<dbReference type="AlphaFoldDB" id="A0A171DJG3"/>
<name>A0A171DJG3_9ACTN</name>
<dbReference type="Pfam" id="PF00583">
    <property type="entry name" value="Acetyltransf_1"/>
    <property type="match status" value="1"/>
</dbReference>
<keyword evidence="2" id="KW-0808">Transferase</keyword>
<dbReference type="CDD" id="cd04301">
    <property type="entry name" value="NAT_SF"/>
    <property type="match status" value="1"/>
</dbReference>